<reference evidence="4 5" key="1">
    <citation type="submission" date="2018-08" db="EMBL/GenBank/DDBJ databases">
        <title>A genome reference for cultivated species of the human gut microbiota.</title>
        <authorList>
            <person name="Zou Y."/>
            <person name="Xue W."/>
            <person name="Luo G."/>
        </authorList>
    </citation>
    <scope>NUCLEOTIDE SEQUENCE [LARGE SCALE GENOMIC DNA]</scope>
    <source>
        <strain evidence="3 5">AM31-16AC</strain>
        <strain evidence="2 4">OF02-6LB</strain>
    </source>
</reference>
<proteinExistence type="predicted"/>
<keyword evidence="1" id="KW-0732">Signal</keyword>
<dbReference type="AlphaFoldDB" id="A0A413IX58"/>
<dbReference type="EMBL" id="QSJD01000079">
    <property type="protein sequence ID" value="RHD39419.1"/>
    <property type="molecule type" value="Genomic_DNA"/>
</dbReference>
<evidence type="ECO:0000313" key="4">
    <source>
        <dbReference type="Proteomes" id="UP000284431"/>
    </source>
</evidence>
<gene>
    <name evidence="3" type="ORF">DW794_22450</name>
    <name evidence="2" type="ORF">DXA49_17400</name>
</gene>
<name>A0A413IX58_9BACE</name>
<sequence length="426" mass="48808">MYLLRKMVLAGLLFSAGVNMFAQESAYAYDANGNLTKDLNKNIVDIQYNSLNLPSRIVFKNGDNISHVYSADGSKLRTVRVADGDTLTTDYCGNVIYENGVPVRLMTDVGYIALSDTSYHYFIKDHQGNVRVVADEHGNAEEVNDYYPFGGLMSTSSRQSVQPYKYNGKELETACGVNWYDYGARRYDPVLGRWNGVDPLCEDYYSENPYGYCGNNPVNYVDPNGLMKVLYNPDGTYKETTHNNWFHNTFMGRQEYIDYGDRKVHLSESEFWQWQRSGSYENVGPVTDFVSNLELTLNEPAANFADGVAKYMVSSAYSSINSPKVWLTGRSWAGTYATPDERAGGFIDVATQRLPAVHLLKQLHPGSWYKFKYANRHIPPRSRRVVYDVEMRKFDERIRNPKTFEKMNRGINKFEYIDNNIKKEDR</sequence>
<dbReference type="Proteomes" id="UP000284689">
    <property type="component" value="Unassembled WGS sequence"/>
</dbReference>
<dbReference type="InterPro" id="IPR022385">
    <property type="entry name" value="Rhs_assc_core"/>
</dbReference>
<comment type="caution">
    <text evidence="2">The sequence shown here is derived from an EMBL/GenBank/DDBJ whole genome shotgun (WGS) entry which is preliminary data.</text>
</comment>
<evidence type="ECO:0000256" key="1">
    <source>
        <dbReference type="SAM" id="SignalP"/>
    </source>
</evidence>
<protein>
    <submittedName>
        <fullName evidence="2">RHS repeat-associated core domain-containing protein</fullName>
    </submittedName>
</protein>
<dbReference type="EMBL" id="QSCS01000031">
    <property type="protein sequence ID" value="RGY23298.1"/>
    <property type="molecule type" value="Genomic_DNA"/>
</dbReference>
<dbReference type="RefSeq" id="WP_122134739.1">
    <property type="nucleotide sequence ID" value="NZ_JADNGD010000056.1"/>
</dbReference>
<evidence type="ECO:0000313" key="2">
    <source>
        <dbReference type="EMBL" id="RGY23298.1"/>
    </source>
</evidence>
<dbReference type="InterPro" id="IPR050708">
    <property type="entry name" value="T6SS_VgrG/RHS"/>
</dbReference>
<dbReference type="NCBIfam" id="TIGR03696">
    <property type="entry name" value="Rhs_assc_core"/>
    <property type="match status" value="1"/>
</dbReference>
<evidence type="ECO:0000313" key="3">
    <source>
        <dbReference type="EMBL" id="RHD39419.1"/>
    </source>
</evidence>
<dbReference type="PANTHER" id="PTHR32305">
    <property type="match status" value="1"/>
</dbReference>
<dbReference type="PANTHER" id="PTHR32305:SF15">
    <property type="entry name" value="PROTEIN RHSA-RELATED"/>
    <property type="match status" value="1"/>
</dbReference>
<dbReference type="Gene3D" id="2.180.10.10">
    <property type="entry name" value="RHS repeat-associated core"/>
    <property type="match status" value="1"/>
</dbReference>
<dbReference type="Proteomes" id="UP000284431">
    <property type="component" value="Unassembled WGS sequence"/>
</dbReference>
<organism evidence="2 4">
    <name type="scientific">Bacteroides caccae</name>
    <dbReference type="NCBI Taxonomy" id="47678"/>
    <lineage>
        <taxon>Bacteria</taxon>
        <taxon>Pseudomonadati</taxon>
        <taxon>Bacteroidota</taxon>
        <taxon>Bacteroidia</taxon>
        <taxon>Bacteroidales</taxon>
        <taxon>Bacteroidaceae</taxon>
        <taxon>Bacteroides</taxon>
    </lineage>
</organism>
<evidence type="ECO:0000313" key="5">
    <source>
        <dbReference type="Proteomes" id="UP000284689"/>
    </source>
</evidence>
<feature type="signal peptide" evidence="1">
    <location>
        <begin position="1"/>
        <end position="22"/>
    </location>
</feature>
<feature type="chain" id="PRO_5036104229" evidence="1">
    <location>
        <begin position="23"/>
        <end position="426"/>
    </location>
</feature>
<accession>A0A413IX58</accession>